<sequence length="337" mass="37136">MSMRGKARNGTGDFWRPRAYLAFLFLFIASSVWGQTYRNLSQARQAASSAKTADSLTTVLKTAITQLPVRDSIALCEEFEPKVPAAFKAELRGTVGGLYLLLGQINDAKSWYAKAAGLDKKYTMQALRLAIMAGDQKTVLQLLKSESLSRESQEIAAIWISLLDGEYSKASATANQALSSTTDPQSRREILFLKYIADFGLYGTANSSILKEFPLSIEADMIQGKVFSSAPLILSVGLSWLGSPTILADLAQKNLAKQDNNKSDSGQWLQVGYFSAKENAERLSRNLSAKGYQTRIVETKNSNGDSRWAVHVAAKDDWQKTQSMLKDQGYESYLVQP</sequence>
<evidence type="ECO:0000259" key="1">
    <source>
        <dbReference type="PROSITE" id="PS51724"/>
    </source>
</evidence>
<dbReference type="GO" id="GO:0042834">
    <property type="term" value="F:peptidoglycan binding"/>
    <property type="evidence" value="ECO:0007669"/>
    <property type="project" value="InterPro"/>
</dbReference>
<dbReference type="AlphaFoldDB" id="A0A3P3XFY3"/>
<feature type="domain" description="SPOR" evidence="1">
    <location>
        <begin position="261"/>
        <end position="337"/>
    </location>
</feature>
<dbReference type="InterPro" id="IPR036680">
    <property type="entry name" value="SPOR-like_sf"/>
</dbReference>
<dbReference type="Gene3D" id="3.30.70.1070">
    <property type="entry name" value="Sporulation related repeat"/>
    <property type="match status" value="1"/>
</dbReference>
<dbReference type="PROSITE" id="PS51724">
    <property type="entry name" value="SPOR"/>
    <property type="match status" value="1"/>
</dbReference>
<proteinExistence type="predicted"/>
<dbReference type="SUPFAM" id="SSF110997">
    <property type="entry name" value="Sporulation related repeat"/>
    <property type="match status" value="1"/>
</dbReference>
<organism evidence="2">
    <name type="scientific">uncultured spirochete</name>
    <dbReference type="NCBI Taxonomy" id="156406"/>
    <lineage>
        <taxon>Bacteria</taxon>
        <taxon>Pseudomonadati</taxon>
        <taxon>Spirochaetota</taxon>
        <taxon>Spirochaetia</taxon>
        <taxon>Spirochaetales</taxon>
        <taxon>environmental samples</taxon>
    </lineage>
</organism>
<dbReference type="Pfam" id="PF05036">
    <property type="entry name" value="SPOR"/>
    <property type="match status" value="1"/>
</dbReference>
<evidence type="ECO:0000313" key="2">
    <source>
        <dbReference type="EMBL" id="SLM10186.1"/>
    </source>
</evidence>
<accession>A0A3P3XFY3</accession>
<dbReference type="InterPro" id="IPR007730">
    <property type="entry name" value="SPOR-like_dom"/>
</dbReference>
<dbReference type="EMBL" id="FWDM01000005">
    <property type="protein sequence ID" value="SLM10186.1"/>
    <property type="molecule type" value="Genomic_DNA"/>
</dbReference>
<gene>
    <name evidence="2" type="ORF">SPIROBIBN47_130006</name>
</gene>
<protein>
    <recommendedName>
        <fullName evidence="1">SPOR domain-containing protein</fullName>
    </recommendedName>
</protein>
<reference evidence="2" key="1">
    <citation type="submission" date="2017-02" db="EMBL/GenBank/DDBJ databases">
        <authorList>
            <person name="Regsiter A."/>
            <person name="William W."/>
        </authorList>
    </citation>
    <scope>NUCLEOTIDE SEQUENCE</scope>
    <source>
        <strain evidence="2">Bib</strain>
    </source>
</reference>
<name>A0A3P3XFY3_9SPIR</name>